<dbReference type="InParanoid" id="W7XHY4"/>
<protein>
    <submittedName>
        <fullName evidence="2">Transmembrane protein, putative</fullName>
    </submittedName>
</protein>
<dbReference type="EMBL" id="GG662686">
    <property type="protein sequence ID" value="EWS74171.1"/>
    <property type="molecule type" value="Genomic_DNA"/>
</dbReference>
<dbReference type="Proteomes" id="UP000009168">
    <property type="component" value="Unassembled WGS sequence"/>
</dbReference>
<feature type="transmembrane region" description="Helical" evidence="1">
    <location>
        <begin position="22"/>
        <end position="41"/>
    </location>
</feature>
<gene>
    <name evidence="2" type="ORF">TTHERM_001076845</name>
</gene>
<evidence type="ECO:0000256" key="1">
    <source>
        <dbReference type="SAM" id="Phobius"/>
    </source>
</evidence>
<dbReference type="RefSeq" id="XP_012653292.1">
    <property type="nucleotide sequence ID" value="XM_012797838.1"/>
</dbReference>
<sequence length="233" mass="28340">MNARVFNLITFIKNEVYIYESFYFLCLLINIPIYIFIGIFCKRNIQSLNIPLQILFQKQIKQILLNKFNKLSFNFSANWKIISKSNQIENFQKIWRTDTIIKKLQKTKKKQNKIHQQKITYKQDKHIYIGFCNQNRILKLEDILKIYIQQIQQEILQSLIVIFINRYFESFIANKNKIQGENTLRIFYFIKEKFIIKKKIFFKLKVIEIKQQNIQKKNSEKLIHISLVKIYNL</sequence>
<organism evidence="2 3">
    <name type="scientific">Tetrahymena thermophila (strain SB210)</name>
    <dbReference type="NCBI Taxonomy" id="312017"/>
    <lineage>
        <taxon>Eukaryota</taxon>
        <taxon>Sar</taxon>
        <taxon>Alveolata</taxon>
        <taxon>Ciliophora</taxon>
        <taxon>Intramacronucleata</taxon>
        <taxon>Oligohymenophorea</taxon>
        <taxon>Hymenostomatida</taxon>
        <taxon>Tetrahymenina</taxon>
        <taxon>Tetrahymenidae</taxon>
        <taxon>Tetrahymena</taxon>
    </lineage>
</organism>
<keyword evidence="3" id="KW-1185">Reference proteome</keyword>
<keyword evidence="1 2" id="KW-0812">Transmembrane</keyword>
<keyword evidence="1" id="KW-1133">Transmembrane helix</keyword>
<dbReference type="AlphaFoldDB" id="W7XHY4"/>
<dbReference type="GeneID" id="24441622"/>
<proteinExistence type="predicted"/>
<reference evidence="3" key="1">
    <citation type="journal article" date="2006" name="PLoS Biol.">
        <title>Macronuclear genome sequence of the ciliate Tetrahymena thermophila, a model eukaryote.</title>
        <authorList>
            <person name="Eisen J.A."/>
            <person name="Coyne R.S."/>
            <person name="Wu M."/>
            <person name="Wu D."/>
            <person name="Thiagarajan M."/>
            <person name="Wortman J.R."/>
            <person name="Badger J.H."/>
            <person name="Ren Q."/>
            <person name="Amedeo P."/>
            <person name="Jones K.M."/>
            <person name="Tallon L.J."/>
            <person name="Delcher A.L."/>
            <person name="Salzberg S.L."/>
            <person name="Silva J.C."/>
            <person name="Haas B.J."/>
            <person name="Majoros W.H."/>
            <person name="Farzad M."/>
            <person name="Carlton J.M."/>
            <person name="Smith R.K. Jr."/>
            <person name="Garg J."/>
            <person name="Pearlman R.E."/>
            <person name="Karrer K.M."/>
            <person name="Sun L."/>
            <person name="Manning G."/>
            <person name="Elde N.C."/>
            <person name="Turkewitz A.P."/>
            <person name="Asai D.J."/>
            <person name="Wilkes D.E."/>
            <person name="Wang Y."/>
            <person name="Cai H."/>
            <person name="Collins K."/>
            <person name="Stewart B.A."/>
            <person name="Lee S.R."/>
            <person name="Wilamowska K."/>
            <person name="Weinberg Z."/>
            <person name="Ruzzo W.L."/>
            <person name="Wloga D."/>
            <person name="Gaertig J."/>
            <person name="Frankel J."/>
            <person name="Tsao C.-C."/>
            <person name="Gorovsky M.A."/>
            <person name="Keeling P.J."/>
            <person name="Waller R.F."/>
            <person name="Patron N.J."/>
            <person name="Cherry J.M."/>
            <person name="Stover N.A."/>
            <person name="Krieger C.J."/>
            <person name="del Toro C."/>
            <person name="Ryder H.F."/>
            <person name="Williamson S.C."/>
            <person name="Barbeau R.A."/>
            <person name="Hamilton E.P."/>
            <person name="Orias E."/>
        </authorList>
    </citation>
    <scope>NUCLEOTIDE SEQUENCE [LARGE SCALE GENOMIC DNA]</scope>
    <source>
        <strain evidence="3">SB210</strain>
    </source>
</reference>
<keyword evidence="1" id="KW-0472">Membrane</keyword>
<name>W7XHY4_TETTS</name>
<dbReference type="KEGG" id="tet:TTHERM_001076845"/>
<evidence type="ECO:0000313" key="3">
    <source>
        <dbReference type="Proteomes" id="UP000009168"/>
    </source>
</evidence>
<accession>W7XHY4</accession>
<evidence type="ECO:0000313" key="2">
    <source>
        <dbReference type="EMBL" id="EWS74171.1"/>
    </source>
</evidence>